<comment type="caution">
    <text evidence="2">The sequence shown here is derived from an EMBL/GenBank/DDBJ whole genome shotgun (WGS) entry which is preliminary data.</text>
</comment>
<dbReference type="AlphaFoldDB" id="A0A926FAP0"/>
<proteinExistence type="predicted"/>
<dbReference type="SUPFAM" id="SSF49265">
    <property type="entry name" value="Fibronectin type III"/>
    <property type="match status" value="1"/>
</dbReference>
<dbReference type="PROSITE" id="PS50853">
    <property type="entry name" value="FN3"/>
    <property type="match status" value="1"/>
</dbReference>
<dbReference type="EMBL" id="JACRTF010000001">
    <property type="protein sequence ID" value="MBC8594880.1"/>
    <property type="molecule type" value="Genomic_DNA"/>
</dbReference>
<evidence type="ECO:0000313" key="3">
    <source>
        <dbReference type="Proteomes" id="UP000651085"/>
    </source>
</evidence>
<organism evidence="2 3">
    <name type="scientific">Jilunia laotingensis</name>
    <dbReference type="NCBI Taxonomy" id="2763675"/>
    <lineage>
        <taxon>Bacteria</taxon>
        <taxon>Pseudomonadati</taxon>
        <taxon>Bacteroidota</taxon>
        <taxon>Bacteroidia</taxon>
        <taxon>Bacteroidales</taxon>
        <taxon>Bacteroidaceae</taxon>
        <taxon>Jilunia</taxon>
    </lineage>
</organism>
<feature type="domain" description="Fibronectin type-III" evidence="1">
    <location>
        <begin position="466"/>
        <end position="562"/>
    </location>
</feature>
<gene>
    <name evidence="2" type="ORF">H8744_16845</name>
</gene>
<dbReference type="InterPro" id="IPR036116">
    <property type="entry name" value="FN3_sf"/>
</dbReference>
<dbReference type="InterPro" id="IPR013783">
    <property type="entry name" value="Ig-like_fold"/>
</dbReference>
<dbReference type="Proteomes" id="UP000651085">
    <property type="component" value="Unassembled WGS sequence"/>
</dbReference>
<dbReference type="Gene3D" id="2.60.40.10">
    <property type="entry name" value="Immunoglobulins"/>
    <property type="match status" value="1"/>
</dbReference>
<accession>A0A926FAP0</accession>
<evidence type="ECO:0000259" key="1">
    <source>
        <dbReference type="PROSITE" id="PS50853"/>
    </source>
</evidence>
<name>A0A926FAP0_9BACT</name>
<reference evidence="2" key="1">
    <citation type="submission" date="2020-08" db="EMBL/GenBank/DDBJ databases">
        <title>Genome public.</title>
        <authorList>
            <person name="Liu C."/>
            <person name="Sun Q."/>
        </authorList>
    </citation>
    <scope>NUCLEOTIDE SEQUENCE</scope>
    <source>
        <strain evidence="2">N12</strain>
    </source>
</reference>
<evidence type="ECO:0000313" key="2">
    <source>
        <dbReference type="EMBL" id="MBC8594880.1"/>
    </source>
</evidence>
<keyword evidence="3" id="KW-1185">Reference proteome</keyword>
<dbReference type="InterPro" id="IPR003961">
    <property type="entry name" value="FN3_dom"/>
</dbReference>
<sequence length="815" mass="90111">MRYILILYYVIALFYPHMYCNAGNWTDSGNYETSWYNDLSSSFDISTAKELAGIAYLCNNGVSFTNKTINLQTDIDLSGYNWTPINTFDGIMNGNFHNISNFMINYTDNAFGAIKAFIINNTGEIENMELKGSVLLASRGYGAVSAGGLCVENTGCISNCIISCTVSAYNKISGADYRYNHNAGGVCVINKGEIINCVNNGDISAEPSVHDYGATLNFAGGIAGQNENTIINCVNYGNIHTVVGYSSSWKVGWGLPCGYAGGICGTNTGTINNVINLGNIEAAICILVSLDGTNSYGGGIVADNSGTTSNAYFSSSNTIIAPNILNAGTRLSSSQLNNTSYNFTDVLNQNIQILSDKRACFWTNSVTKNNNIPFHLNGFAVKTQVEDIHLNTAKFMAIPINISSSAITKKGFEYKKRDSQNYKKVYAQDDFSVEVSDLELSVKYVVRAFVMTTRGDVIYFNEIDFATSPITVETQECENITATGATLVGYVQSGTTPIQSQGFLWKEEYEKDFHVVYSTGQDFSYKLEGLQPNTSYYYQAFILTVAGESIYGDLANFSTSPVTITFPSPDIDKKSIYLHGRINCIVKTEVTIEYKKSTDVTYSNCLTESNDDGTFEIELKDLSPNTSYDCRAYINYNNVYYYSPIYTYTTKNIEIQTLSPILDTKVTFRGNVIGGENDAQVGFEYRDSNHPDMIKSDIIYSSLAEGITSFTAQTNNVTNNNTYKYRAFYIDSNNKYNYGDWVYFIPTDIISGINDIKYEAISIENGKITLPAIQIIRVYDAFGKEVYHGNTDCVFLGKGLYIININAISYKVMIK</sequence>
<protein>
    <recommendedName>
        <fullName evidence="1">Fibronectin type-III domain-containing protein</fullName>
    </recommendedName>
</protein>
<dbReference type="RefSeq" id="WP_262435967.1">
    <property type="nucleotide sequence ID" value="NZ_JACRTF010000001.1"/>
</dbReference>
<dbReference type="Gene3D" id="2.160.20.110">
    <property type="match status" value="1"/>
</dbReference>